<accession>A0A0W8IMH1</accession>
<dbReference type="OrthoDB" id="4870475at2"/>
<dbReference type="AlphaFoldDB" id="A0A0W8IMH1"/>
<gene>
    <name evidence="2" type="ORF">AVL61_17155</name>
</gene>
<reference evidence="3" key="1">
    <citation type="submission" date="2015-12" db="EMBL/GenBank/DDBJ databases">
        <authorList>
            <person name="Nair G.R."/>
            <person name="Kaur G."/>
            <person name="Mayilraj S."/>
        </authorList>
    </citation>
    <scope>NUCLEOTIDE SEQUENCE [LARGE SCALE GENOMIC DNA]</scope>
    <source>
        <strain evidence="3">CD08_4</strain>
    </source>
</reference>
<evidence type="ECO:0000313" key="2">
    <source>
        <dbReference type="EMBL" id="KUG60995.1"/>
    </source>
</evidence>
<keyword evidence="1" id="KW-1133">Transmembrane helix</keyword>
<comment type="caution">
    <text evidence="2">The sequence shown here is derived from an EMBL/GenBank/DDBJ whole genome shotgun (WGS) entry which is preliminary data.</text>
</comment>
<feature type="transmembrane region" description="Helical" evidence="1">
    <location>
        <begin position="102"/>
        <end position="122"/>
    </location>
</feature>
<protein>
    <recommendedName>
        <fullName evidence="4">Integral membrane protein</fullName>
    </recommendedName>
</protein>
<feature type="transmembrane region" description="Helical" evidence="1">
    <location>
        <begin position="16"/>
        <end position="38"/>
    </location>
</feature>
<organism evidence="2 3">
    <name type="scientific">Kocuria rosea subsp. polaris</name>
    <dbReference type="NCBI Taxonomy" id="136273"/>
    <lineage>
        <taxon>Bacteria</taxon>
        <taxon>Bacillati</taxon>
        <taxon>Actinomycetota</taxon>
        <taxon>Actinomycetes</taxon>
        <taxon>Micrococcales</taxon>
        <taxon>Micrococcaceae</taxon>
        <taxon>Kocuria</taxon>
    </lineage>
</organism>
<keyword evidence="1" id="KW-0812">Transmembrane</keyword>
<feature type="transmembrane region" description="Helical" evidence="1">
    <location>
        <begin position="44"/>
        <end position="68"/>
    </location>
</feature>
<dbReference type="Proteomes" id="UP000053512">
    <property type="component" value="Unassembled WGS sequence"/>
</dbReference>
<name>A0A0W8IMH1_KOCRO</name>
<evidence type="ECO:0000256" key="1">
    <source>
        <dbReference type="SAM" id="Phobius"/>
    </source>
</evidence>
<proteinExistence type="predicted"/>
<feature type="transmembrane region" description="Helical" evidence="1">
    <location>
        <begin position="134"/>
        <end position="156"/>
    </location>
</feature>
<keyword evidence="1" id="KW-0472">Membrane</keyword>
<dbReference type="EMBL" id="LQBK01000008">
    <property type="protein sequence ID" value="KUG60995.1"/>
    <property type="molecule type" value="Genomic_DNA"/>
</dbReference>
<sequence length="159" mass="16395">MTDLRSGRAAGSHPDLFRVLGAAWVVFGGLVAAITGPLRLEHGSWVAAFSVLVAGVAQIAFGAAQSALASQRPSRRTVVVEHVAWNAGGAAVIGGTVARMPFIVDVGGLLLVVALALMIRTVSGQGVGPTWALWTYRTLLVVILVSIPIGLTLAHLRAA</sequence>
<evidence type="ECO:0008006" key="4">
    <source>
        <dbReference type="Google" id="ProtNLM"/>
    </source>
</evidence>
<evidence type="ECO:0000313" key="3">
    <source>
        <dbReference type="Proteomes" id="UP000053512"/>
    </source>
</evidence>